<evidence type="ECO:0000313" key="5">
    <source>
        <dbReference type="Proteomes" id="UP000235598"/>
    </source>
</evidence>
<dbReference type="GO" id="GO:0080120">
    <property type="term" value="P:CAAX-box protein maturation"/>
    <property type="evidence" value="ECO:0007669"/>
    <property type="project" value="UniProtKB-ARBA"/>
</dbReference>
<keyword evidence="2" id="KW-0472">Membrane</keyword>
<comment type="caution">
    <text evidence="4">The sequence shown here is derived from an EMBL/GenBank/DDBJ whole genome shotgun (WGS) entry which is preliminary data.</text>
</comment>
<feature type="compositionally biased region" description="Low complexity" evidence="1">
    <location>
        <begin position="343"/>
        <end position="389"/>
    </location>
</feature>
<evidence type="ECO:0000313" key="4">
    <source>
        <dbReference type="EMBL" id="PMD05629.1"/>
    </source>
</evidence>
<dbReference type="EMBL" id="PNHK01000002">
    <property type="protein sequence ID" value="PMD05629.1"/>
    <property type="molecule type" value="Genomic_DNA"/>
</dbReference>
<keyword evidence="4" id="KW-0482">Metalloprotease</keyword>
<feature type="transmembrane region" description="Helical" evidence="2">
    <location>
        <begin position="262"/>
        <end position="282"/>
    </location>
</feature>
<gene>
    <name evidence="4" type="ORF">CJ199_06380</name>
</gene>
<feature type="transmembrane region" description="Helical" evidence="2">
    <location>
        <begin position="238"/>
        <end position="255"/>
    </location>
</feature>
<dbReference type="AlphaFoldDB" id="A0A2N6VNG5"/>
<reference evidence="4 5" key="1">
    <citation type="submission" date="2017-09" db="EMBL/GenBank/DDBJ databases">
        <title>Bacterial strain isolated from the female urinary microbiota.</title>
        <authorList>
            <person name="Thomas-White K."/>
            <person name="Kumar N."/>
            <person name="Forster S."/>
            <person name="Putonti C."/>
            <person name="Lawley T."/>
            <person name="Wolfe A.J."/>
        </authorList>
    </citation>
    <scope>NUCLEOTIDE SEQUENCE [LARGE SCALE GENOMIC DNA]</scope>
    <source>
        <strain evidence="4 5">UMB1301</strain>
    </source>
</reference>
<evidence type="ECO:0000256" key="2">
    <source>
        <dbReference type="SAM" id="Phobius"/>
    </source>
</evidence>
<feature type="transmembrane region" description="Helical" evidence="2">
    <location>
        <begin position="43"/>
        <end position="71"/>
    </location>
</feature>
<organism evidence="4 5">
    <name type="scientific">Brevibacterium paucivorans</name>
    <dbReference type="NCBI Taxonomy" id="170994"/>
    <lineage>
        <taxon>Bacteria</taxon>
        <taxon>Bacillati</taxon>
        <taxon>Actinomycetota</taxon>
        <taxon>Actinomycetes</taxon>
        <taxon>Micrococcales</taxon>
        <taxon>Brevibacteriaceae</taxon>
        <taxon>Brevibacterium</taxon>
    </lineage>
</organism>
<keyword evidence="4" id="KW-0378">Hydrolase</keyword>
<keyword evidence="4" id="KW-0645">Protease</keyword>
<keyword evidence="2" id="KW-0812">Transmembrane</keyword>
<keyword evidence="2" id="KW-1133">Transmembrane helix</keyword>
<feature type="transmembrane region" description="Helical" evidence="2">
    <location>
        <begin position="133"/>
        <end position="157"/>
    </location>
</feature>
<dbReference type="Proteomes" id="UP000235598">
    <property type="component" value="Unassembled WGS sequence"/>
</dbReference>
<feature type="domain" description="CAAX prenyl protease 2/Lysostaphin resistance protein A-like" evidence="3">
    <location>
        <begin position="179"/>
        <end position="270"/>
    </location>
</feature>
<evidence type="ECO:0000256" key="1">
    <source>
        <dbReference type="SAM" id="MobiDB-lite"/>
    </source>
</evidence>
<proteinExistence type="predicted"/>
<accession>A0A2N6VNG5</accession>
<name>A0A2N6VNG5_9MICO</name>
<dbReference type="GO" id="GO:0004175">
    <property type="term" value="F:endopeptidase activity"/>
    <property type="evidence" value="ECO:0007669"/>
    <property type="project" value="UniProtKB-ARBA"/>
</dbReference>
<evidence type="ECO:0000259" key="3">
    <source>
        <dbReference type="Pfam" id="PF02517"/>
    </source>
</evidence>
<dbReference type="GO" id="GO:0006508">
    <property type="term" value="P:proteolysis"/>
    <property type="evidence" value="ECO:0007669"/>
    <property type="project" value="UniProtKB-KW"/>
</dbReference>
<dbReference type="GO" id="GO:0008237">
    <property type="term" value="F:metallopeptidase activity"/>
    <property type="evidence" value="ECO:0007669"/>
    <property type="project" value="UniProtKB-KW"/>
</dbReference>
<feature type="transmembrane region" description="Helical" evidence="2">
    <location>
        <begin position="177"/>
        <end position="197"/>
    </location>
</feature>
<sequence>MTTSHGGTPPNIPHPHNGPFETPVPEQRNEPFENHYRTAHDRWWMGLVGIVIAVVVFFVVSVVGGIIAVAIDIATGAISQEDAMAGKITNTPLLLLTVNLSLILGGLVAWLAHRILHKLPWSRMFSVLPRMRWKWWGLSLACTVPLFVLYMGIGFLFDNSAIMGSGDSSFTFDGTALAYLLIIVLTTPFQAAAEEVMFRSYIPRVFGSWIPRVGGIVGVIVATILFTLAHGASDPWLWAYYAVFGLVMAALTHFTGGIEAPVVVHAVNNVTMFIIALFAGDISNAFERGEGSGGVFMLFPMVALIVIAGVLTLVARWKKVETVAPVHVRPVKQGQLPHGMQEQGAPGQAGVQPGQPQGQVQPGQPGYAPQGQPGQIQSGQTGQPQGQVPPAQPGQPEARPQQSFEPPVDPTNRPHP</sequence>
<feature type="transmembrane region" description="Helical" evidence="2">
    <location>
        <begin position="209"/>
        <end position="232"/>
    </location>
</feature>
<dbReference type="OrthoDB" id="2680086at2"/>
<feature type="transmembrane region" description="Helical" evidence="2">
    <location>
        <begin position="91"/>
        <end position="112"/>
    </location>
</feature>
<feature type="region of interest" description="Disordered" evidence="1">
    <location>
        <begin position="1"/>
        <end position="28"/>
    </location>
</feature>
<dbReference type="RefSeq" id="WP_102238650.1">
    <property type="nucleotide sequence ID" value="NZ_PNHK01000002.1"/>
</dbReference>
<protein>
    <submittedName>
        <fullName evidence="4">CPBP family intramembrane metalloprotease domain-containing protein</fullName>
    </submittedName>
</protein>
<feature type="region of interest" description="Disordered" evidence="1">
    <location>
        <begin position="332"/>
        <end position="416"/>
    </location>
</feature>
<dbReference type="Pfam" id="PF02517">
    <property type="entry name" value="Rce1-like"/>
    <property type="match status" value="1"/>
</dbReference>
<feature type="transmembrane region" description="Helical" evidence="2">
    <location>
        <begin position="294"/>
        <end position="315"/>
    </location>
</feature>
<dbReference type="InterPro" id="IPR003675">
    <property type="entry name" value="Rce1/LyrA-like_dom"/>
</dbReference>